<dbReference type="KEGG" id="vg:13826786"/>
<gene>
    <name evidence="2" type="ORF">My1_084</name>
</gene>
<dbReference type="Pfam" id="PF22887">
    <property type="entry name" value="DUF7022"/>
    <property type="match status" value="1"/>
</dbReference>
<evidence type="ECO:0000256" key="1">
    <source>
        <dbReference type="SAM" id="MobiDB-lite"/>
    </source>
</evidence>
<feature type="compositionally biased region" description="Basic residues" evidence="1">
    <location>
        <begin position="22"/>
        <end position="32"/>
    </location>
</feature>
<evidence type="ECO:0000313" key="3">
    <source>
        <dbReference type="Proteomes" id="UP000006280"/>
    </source>
</evidence>
<feature type="region of interest" description="Disordered" evidence="1">
    <location>
        <begin position="1"/>
        <end position="57"/>
    </location>
</feature>
<feature type="compositionally biased region" description="Low complexity" evidence="1">
    <location>
        <begin position="1"/>
        <end position="13"/>
    </location>
</feature>
<dbReference type="EMBL" id="JX195166">
    <property type="protein sequence ID" value="AFQ22243.1"/>
    <property type="molecule type" value="Genomic_DNA"/>
</dbReference>
<protein>
    <submittedName>
        <fullName evidence="2">Uncharacterized protein</fullName>
    </submittedName>
</protein>
<organism evidence="2 3">
    <name type="scientific">Pectobacterium phage My1</name>
    <dbReference type="NCBI Taxonomy" id="1204539"/>
    <lineage>
        <taxon>Viruses</taxon>
        <taxon>Duplodnaviria</taxon>
        <taxon>Heunggongvirae</taxon>
        <taxon>Uroviricota</taxon>
        <taxon>Caudoviricetes</taxon>
        <taxon>Demerecviridae</taxon>
        <taxon>Mccorquodalevirinae</taxon>
        <taxon>Myunavirus</taxon>
        <taxon>Myunavirus My1</taxon>
    </lineage>
</organism>
<accession>J9QM73</accession>
<evidence type="ECO:0000313" key="2">
    <source>
        <dbReference type="EMBL" id="AFQ22243.1"/>
    </source>
</evidence>
<dbReference type="GeneID" id="13826786"/>
<sequence>MAKAKTVKAAPTKDTSKTEANRKRRIARHLKAHPNDAQTAGAAKSFTARSKPKVKGSVSKDKSFRTVVFVSKEEGFKSVKNTPNSYTLNEFYPKGEMAPKDYTRRMAGLRRETSKFLMEKRAQFGSVKPNLFGTEYSTENVRALCFGLGIRAKGKKSYPRKAK</sequence>
<dbReference type="OrthoDB" id="12921at10239"/>
<dbReference type="Proteomes" id="UP000006280">
    <property type="component" value="Segment"/>
</dbReference>
<dbReference type="InterPro" id="IPR054287">
    <property type="entry name" value="DUF7022"/>
</dbReference>
<keyword evidence="3" id="KW-1185">Reference proteome</keyword>
<dbReference type="RefSeq" id="YP_006906336.1">
    <property type="nucleotide sequence ID" value="NC_018837.1"/>
</dbReference>
<name>J9QM73_9CAUD</name>
<reference evidence="2 3" key="1">
    <citation type="journal article" date="2012" name="J. Virol.">
        <title>Complete Genome Sequence of Pectobacterium carotovorum subsp. carotovorum Bacteriophage My1.</title>
        <authorList>
            <person name="Lee D.H."/>
            <person name="Lee J.H."/>
            <person name="Shin H."/>
            <person name="Ji S."/>
            <person name="Roh E."/>
            <person name="Jung K."/>
            <person name="Ryu S."/>
            <person name="Choi J."/>
            <person name="Heu S."/>
        </authorList>
    </citation>
    <scope>NUCLEOTIDE SEQUENCE [LARGE SCALE GENOMIC DNA]</scope>
</reference>
<proteinExistence type="predicted"/>